<dbReference type="SUPFAM" id="SSF52091">
    <property type="entry name" value="SpoIIaa-like"/>
    <property type="match status" value="1"/>
</dbReference>
<reference evidence="3" key="1">
    <citation type="journal article" date="2019" name="Int. J. Syst. Evol. Microbiol.">
        <title>The Global Catalogue of Microorganisms (GCM) 10K type strain sequencing project: providing services to taxonomists for standard genome sequencing and annotation.</title>
        <authorList>
            <consortium name="The Broad Institute Genomics Platform"/>
            <consortium name="The Broad Institute Genome Sequencing Center for Infectious Disease"/>
            <person name="Wu L."/>
            <person name="Ma J."/>
        </authorList>
    </citation>
    <scope>NUCLEOTIDE SEQUENCE [LARGE SCALE GENOMIC DNA]</scope>
    <source>
        <strain evidence="3">TBRC 1276</strain>
    </source>
</reference>
<comment type="caution">
    <text evidence="2">The sequence shown here is derived from an EMBL/GenBank/DDBJ whole genome shotgun (WGS) entry which is preliminary data.</text>
</comment>
<dbReference type="PROSITE" id="PS50801">
    <property type="entry name" value="STAS"/>
    <property type="match status" value="1"/>
</dbReference>
<feature type="domain" description="STAS" evidence="1">
    <location>
        <begin position="18"/>
        <end position="78"/>
    </location>
</feature>
<evidence type="ECO:0000313" key="3">
    <source>
        <dbReference type="Proteomes" id="UP001595851"/>
    </source>
</evidence>
<organism evidence="2 3">
    <name type="scientific">Nonomuraea purpurea</name>
    <dbReference type="NCBI Taxonomy" id="1849276"/>
    <lineage>
        <taxon>Bacteria</taxon>
        <taxon>Bacillati</taxon>
        <taxon>Actinomycetota</taxon>
        <taxon>Actinomycetes</taxon>
        <taxon>Streptosporangiales</taxon>
        <taxon>Streptosporangiaceae</taxon>
        <taxon>Nonomuraea</taxon>
    </lineage>
</organism>
<evidence type="ECO:0000259" key="1">
    <source>
        <dbReference type="PROSITE" id="PS50801"/>
    </source>
</evidence>
<evidence type="ECO:0000313" key="2">
    <source>
        <dbReference type="EMBL" id="MFC4014101.1"/>
    </source>
</evidence>
<proteinExistence type="predicted"/>
<dbReference type="InterPro" id="IPR036513">
    <property type="entry name" value="STAS_dom_sf"/>
</dbReference>
<name>A0ABV8GJH1_9ACTN</name>
<accession>A0ABV8GJH1</accession>
<protein>
    <submittedName>
        <fullName evidence="2">STAS domain-containing protein</fullName>
    </submittedName>
</protein>
<dbReference type="EMBL" id="JBHSBI010000032">
    <property type="protein sequence ID" value="MFC4014101.1"/>
    <property type="molecule type" value="Genomic_DNA"/>
</dbReference>
<dbReference type="Proteomes" id="UP001595851">
    <property type="component" value="Unassembled WGS sequence"/>
</dbReference>
<dbReference type="Gene3D" id="3.30.750.24">
    <property type="entry name" value="STAS domain"/>
    <property type="match status" value="1"/>
</dbReference>
<sequence length="114" mass="12184">MNDTPSATAQLLYVDHQLRIVCHPMPGPSILRLVGEIDATNSQALADTLAQARRIDEAFILDTGELTFIGISGARELIAFCEGGPTRLESVPPLLLRLLLMLGPPAAGRPQRAG</sequence>
<keyword evidence="3" id="KW-1185">Reference proteome</keyword>
<dbReference type="Pfam" id="PF01740">
    <property type="entry name" value="STAS"/>
    <property type="match status" value="1"/>
</dbReference>
<dbReference type="InterPro" id="IPR002645">
    <property type="entry name" value="STAS_dom"/>
</dbReference>
<gene>
    <name evidence="2" type="ORF">ACFOY2_43225</name>
</gene>